<feature type="region of interest" description="Disordered" evidence="1">
    <location>
        <begin position="42"/>
        <end position="68"/>
    </location>
</feature>
<evidence type="ECO:0000256" key="1">
    <source>
        <dbReference type="SAM" id="MobiDB-lite"/>
    </source>
</evidence>
<feature type="compositionally biased region" description="Low complexity" evidence="1">
    <location>
        <begin position="207"/>
        <end position="219"/>
    </location>
</feature>
<feature type="chain" id="PRO_5018551711" evidence="2">
    <location>
        <begin position="28"/>
        <end position="219"/>
    </location>
</feature>
<sequence length="219" mass="22910">MHTIYKISPLHRLTGLALVLVAAGAMAQPIYRQVDKNGKVTFSDRAPSASTEPASAGQQGATAPSGANTAGLPYELRQVAQRYPVTLYSGDECGPCGAARTLLTTRGIPFEEHTVKSNADIEALQRLSNQNALPLLTIGSQQLKGFSDVEWSQYLDAAGYPKSNSLPAGYRNGPVRPLVAQQATPAPRGAEAPAPATQPAPPPPASSEPTPSNPAGIKF</sequence>
<dbReference type="EMBL" id="RXFT01000001">
    <property type="protein sequence ID" value="RUR65768.1"/>
    <property type="molecule type" value="Genomic_DNA"/>
</dbReference>
<dbReference type="Pfam" id="PF13511">
    <property type="entry name" value="DUF4124"/>
    <property type="match status" value="1"/>
</dbReference>
<accession>A0A3S0ZKL3</accession>
<organism evidence="5 6">
    <name type="scientific">Variovorax guangxiensis</name>
    <dbReference type="NCBI Taxonomy" id="1775474"/>
    <lineage>
        <taxon>Bacteria</taxon>
        <taxon>Pseudomonadati</taxon>
        <taxon>Pseudomonadota</taxon>
        <taxon>Betaproteobacteria</taxon>
        <taxon>Burkholderiales</taxon>
        <taxon>Comamonadaceae</taxon>
        <taxon>Variovorax</taxon>
    </lineage>
</organism>
<evidence type="ECO:0000259" key="4">
    <source>
        <dbReference type="Pfam" id="PF13511"/>
    </source>
</evidence>
<gene>
    <name evidence="5" type="ORF">EJP67_01710</name>
</gene>
<protein>
    <submittedName>
        <fullName evidence="5">DUF4124 domain-containing protein</fullName>
    </submittedName>
</protein>
<feature type="domain" description="DUF4124" evidence="4">
    <location>
        <begin position="17"/>
        <end position="53"/>
    </location>
</feature>
<dbReference type="Proteomes" id="UP000281118">
    <property type="component" value="Unassembled WGS sequence"/>
</dbReference>
<dbReference type="OrthoDB" id="8794394at2"/>
<dbReference type="InterPro" id="IPR025392">
    <property type="entry name" value="DUF4124"/>
</dbReference>
<dbReference type="AlphaFoldDB" id="A0A3S0ZKL3"/>
<name>A0A3S0ZKL3_9BURK</name>
<comment type="caution">
    <text evidence="5">The sequence shown here is derived from an EMBL/GenBank/DDBJ whole genome shotgun (WGS) entry which is preliminary data.</text>
</comment>
<dbReference type="Pfam" id="PF00462">
    <property type="entry name" value="Glutaredoxin"/>
    <property type="match status" value="1"/>
</dbReference>
<proteinExistence type="predicted"/>
<evidence type="ECO:0000313" key="6">
    <source>
        <dbReference type="Proteomes" id="UP000281118"/>
    </source>
</evidence>
<evidence type="ECO:0000256" key="2">
    <source>
        <dbReference type="SAM" id="SignalP"/>
    </source>
</evidence>
<feature type="signal peptide" evidence="2">
    <location>
        <begin position="1"/>
        <end position="27"/>
    </location>
</feature>
<dbReference type="InterPro" id="IPR002109">
    <property type="entry name" value="Glutaredoxin"/>
</dbReference>
<reference evidence="5 6" key="1">
    <citation type="submission" date="2018-12" db="EMBL/GenBank/DDBJ databases">
        <title>The genome sequences of Variovorax guangxiensis DSM 27352.</title>
        <authorList>
            <person name="Gao J."/>
            <person name="Sun J."/>
        </authorList>
    </citation>
    <scope>NUCLEOTIDE SEQUENCE [LARGE SCALE GENOMIC DNA]</scope>
    <source>
        <strain evidence="5 6">DSM 27352</strain>
    </source>
</reference>
<dbReference type="Gene3D" id="3.40.30.10">
    <property type="entry name" value="Glutaredoxin"/>
    <property type="match status" value="1"/>
</dbReference>
<dbReference type="InterPro" id="IPR036249">
    <property type="entry name" value="Thioredoxin-like_sf"/>
</dbReference>
<dbReference type="CDD" id="cd02976">
    <property type="entry name" value="NrdH"/>
    <property type="match status" value="1"/>
</dbReference>
<feature type="domain" description="Glutaredoxin" evidence="3">
    <location>
        <begin position="85"/>
        <end position="141"/>
    </location>
</feature>
<dbReference type="PROSITE" id="PS51354">
    <property type="entry name" value="GLUTAREDOXIN_2"/>
    <property type="match status" value="1"/>
</dbReference>
<dbReference type="SUPFAM" id="SSF52833">
    <property type="entry name" value="Thioredoxin-like"/>
    <property type="match status" value="1"/>
</dbReference>
<feature type="compositionally biased region" description="Pro residues" evidence="1">
    <location>
        <begin position="196"/>
        <end position="206"/>
    </location>
</feature>
<feature type="compositionally biased region" description="Low complexity" evidence="1">
    <location>
        <begin position="183"/>
        <end position="195"/>
    </location>
</feature>
<evidence type="ECO:0000313" key="5">
    <source>
        <dbReference type="EMBL" id="RUR65768.1"/>
    </source>
</evidence>
<dbReference type="RefSeq" id="WP_126018759.1">
    <property type="nucleotide sequence ID" value="NZ_RXFT01000001.1"/>
</dbReference>
<keyword evidence="2" id="KW-0732">Signal</keyword>
<feature type="region of interest" description="Disordered" evidence="1">
    <location>
        <begin position="165"/>
        <end position="219"/>
    </location>
</feature>
<evidence type="ECO:0000259" key="3">
    <source>
        <dbReference type="Pfam" id="PF00462"/>
    </source>
</evidence>
<feature type="compositionally biased region" description="Polar residues" evidence="1">
    <location>
        <begin position="48"/>
        <end position="68"/>
    </location>
</feature>